<dbReference type="Pfam" id="PF07963">
    <property type="entry name" value="N_methyl"/>
    <property type="match status" value="1"/>
</dbReference>
<dbReference type="InterPro" id="IPR045584">
    <property type="entry name" value="Pilin-like"/>
</dbReference>
<organism evidence="4 5">
    <name type="scientific">Shewanella violacea (strain JCM 10179 / CIP 106290 / LMG 19151 / DSS12)</name>
    <dbReference type="NCBI Taxonomy" id="637905"/>
    <lineage>
        <taxon>Bacteria</taxon>
        <taxon>Pseudomonadati</taxon>
        <taxon>Pseudomonadota</taxon>
        <taxon>Gammaproteobacteria</taxon>
        <taxon>Alteromonadales</taxon>
        <taxon>Shewanellaceae</taxon>
        <taxon>Shewanella</taxon>
    </lineage>
</organism>
<dbReference type="PANTHER" id="PTHR30093">
    <property type="entry name" value="GENERAL SECRETION PATHWAY PROTEIN G"/>
    <property type="match status" value="1"/>
</dbReference>
<dbReference type="EMBL" id="AP011177">
    <property type="protein sequence ID" value="BAJ00229.1"/>
    <property type="molecule type" value="Genomic_DNA"/>
</dbReference>
<keyword evidence="2" id="KW-0488">Methylation</keyword>
<dbReference type="PROSITE" id="PS00409">
    <property type="entry name" value="PROKAR_NTER_METHYL"/>
    <property type="match status" value="1"/>
</dbReference>
<evidence type="ECO:0000256" key="2">
    <source>
        <dbReference type="ARBA" id="ARBA00022481"/>
    </source>
</evidence>
<keyword evidence="5" id="KW-1185">Reference proteome</keyword>
<dbReference type="KEGG" id="svo:SVI_0258"/>
<keyword evidence="3" id="KW-1133">Transmembrane helix</keyword>
<sequence>MKGINLKNRLNKKAQGFTLIELMIVVAIIGILAAIALPAYKDYVTTASGGASMKAVSSMTSTAAACVTSDIACASVKTNMDAMKLTGLVEFNKESTVVYTGDQCMVTATIAATGAVSYAATAVTGSGGTDELCQEGAGVTPAAVTPTP</sequence>
<feature type="transmembrane region" description="Helical" evidence="3">
    <location>
        <begin position="20"/>
        <end position="40"/>
    </location>
</feature>
<reference evidence="5" key="1">
    <citation type="journal article" date="2010" name="Mol. Biosyst.">
        <title>Complete genome sequence and comparative analysis of Shewanella violacea, a psychrophilic and piezophilic bacterium from deep sea floor sediments.</title>
        <authorList>
            <person name="Aono E."/>
            <person name="Baba T."/>
            <person name="Ara T."/>
            <person name="Nishi T."/>
            <person name="Nakamichi T."/>
            <person name="Inamoto E."/>
            <person name="Toyonaga H."/>
            <person name="Hasegawa M."/>
            <person name="Takai Y."/>
            <person name="Okumura Y."/>
            <person name="Baba M."/>
            <person name="Tomita M."/>
            <person name="Kato C."/>
            <person name="Oshima T."/>
            <person name="Nakasone K."/>
            <person name="Mori H."/>
        </authorList>
    </citation>
    <scope>NUCLEOTIDE SEQUENCE [LARGE SCALE GENOMIC DNA]</scope>
    <source>
        <strain evidence="5">JCM 10179 / CIP 106290 / LMG 19151 / DSS12</strain>
    </source>
</reference>
<evidence type="ECO:0000313" key="4">
    <source>
        <dbReference type="EMBL" id="BAJ00229.1"/>
    </source>
</evidence>
<dbReference type="InterPro" id="IPR012902">
    <property type="entry name" value="N_methyl_site"/>
</dbReference>
<name>D4ZEJ9_SHEVD</name>
<dbReference type="HOGENOM" id="CLU_091705_4_5_6"/>
<dbReference type="SUPFAM" id="SSF54523">
    <property type="entry name" value="Pili subunits"/>
    <property type="match status" value="1"/>
</dbReference>
<dbReference type="RefSeq" id="WP_013049544.1">
    <property type="nucleotide sequence ID" value="NC_014012.1"/>
</dbReference>
<keyword evidence="3" id="KW-0472">Membrane</keyword>
<dbReference type="GO" id="GO:0044096">
    <property type="term" value="C:type IV pilus"/>
    <property type="evidence" value="ECO:0007669"/>
    <property type="project" value="TreeGrafter"/>
</dbReference>
<dbReference type="PANTHER" id="PTHR30093:SF34">
    <property type="entry name" value="PREPILIN PEPTIDASE-DEPENDENT PROTEIN D"/>
    <property type="match status" value="1"/>
</dbReference>
<evidence type="ECO:0000313" key="5">
    <source>
        <dbReference type="Proteomes" id="UP000002350"/>
    </source>
</evidence>
<dbReference type="STRING" id="637905.SVI_0258"/>
<proteinExistence type="inferred from homology"/>
<keyword evidence="3" id="KW-0812">Transmembrane</keyword>
<dbReference type="NCBIfam" id="TIGR02532">
    <property type="entry name" value="IV_pilin_GFxxxE"/>
    <property type="match status" value="1"/>
</dbReference>
<dbReference type="Gene3D" id="3.30.700.10">
    <property type="entry name" value="Glycoprotein, Type 4 Pilin"/>
    <property type="match status" value="1"/>
</dbReference>
<dbReference type="eggNOG" id="COG4969">
    <property type="taxonomic scope" value="Bacteria"/>
</dbReference>
<evidence type="ECO:0000256" key="3">
    <source>
        <dbReference type="SAM" id="Phobius"/>
    </source>
</evidence>
<dbReference type="OrthoDB" id="6272706at2"/>
<comment type="similarity">
    <text evidence="1">Belongs to the N-Me-Phe pilin family.</text>
</comment>
<dbReference type="Proteomes" id="UP000002350">
    <property type="component" value="Chromosome"/>
</dbReference>
<dbReference type="AlphaFoldDB" id="D4ZEJ9"/>
<evidence type="ECO:0000256" key="1">
    <source>
        <dbReference type="ARBA" id="ARBA00005233"/>
    </source>
</evidence>
<protein>
    <submittedName>
        <fullName evidence="4">Pilin, putative</fullName>
    </submittedName>
</protein>
<gene>
    <name evidence="4" type="ordered locus">SVI_0258</name>
</gene>
<accession>D4ZEJ9</accession>
<dbReference type="GO" id="GO:0043107">
    <property type="term" value="P:type IV pilus-dependent motility"/>
    <property type="evidence" value="ECO:0007669"/>
    <property type="project" value="TreeGrafter"/>
</dbReference>